<dbReference type="GeneID" id="63730521"/>
<dbReference type="FunFam" id="3.90.1150.10:FF:000001">
    <property type="entry name" value="Aspartate aminotransferase"/>
    <property type="match status" value="1"/>
</dbReference>
<evidence type="ECO:0000256" key="4">
    <source>
        <dbReference type="ARBA" id="ARBA00022576"/>
    </source>
</evidence>
<proteinExistence type="inferred from homology"/>
<comment type="cofactor">
    <cofactor evidence="1">
        <name>pyridoxal 5'-phosphate</name>
        <dbReference type="ChEBI" id="CHEBI:597326"/>
    </cofactor>
</comment>
<evidence type="ECO:0000256" key="1">
    <source>
        <dbReference type="ARBA" id="ARBA00001933"/>
    </source>
</evidence>
<dbReference type="STRING" id="1036611.A0A1L9PU10"/>
<dbReference type="AlphaFoldDB" id="A0A1L9PU10"/>
<evidence type="ECO:0000256" key="7">
    <source>
        <dbReference type="RuleBase" id="RU000480"/>
    </source>
</evidence>
<comment type="similarity">
    <text evidence="2">Belongs to the class-I pyridoxal-phosphate-dependent aminotransferase family.</text>
</comment>
<feature type="domain" description="Aminotransferase class I/classII large" evidence="8">
    <location>
        <begin position="36"/>
        <end position="410"/>
    </location>
</feature>
<dbReference type="VEuPathDB" id="FungiDB:ASPVEDRAFT_55048"/>
<sequence length="418" mass="46577">MLDNPVSCINLSSVPPAPEDPLYRLMREYRENRNARKIDLGIGAYRDEAGNPWVLPVVKKAQDMLHEDPQSNHEYLPIRGLDSFLSAAQKLILGDDSPAIREKRVCSFQTISGTGAVYLGAKFLARHHSALEKPVALISNPTWPNHHQIFSQCGFKVEAYPYYCPASKGLDITAMLDTLKNAPRASIVILQTCAHNPTGIDPTQEEWKQIATVMRNRGHFPFFDCAYQGFASGDLSRDAWACRYFVEQGLECCIAQSFAKNLGLYGERVGAFHLIAAPGNDASAICSRVATQLAILQRAQISNPPVYGARIASCVLNDEELFSQWQGELRVMSSRLSGIRETVRAQLQARGTPGSWDFLVVQIGMFSYTGLTRPQILHLKDKWHIYMTENGRVSVAGLNSRNIDYFIDAIDDAVRTCH</sequence>
<dbReference type="InterPro" id="IPR015421">
    <property type="entry name" value="PyrdxlP-dep_Trfase_major"/>
</dbReference>
<comment type="catalytic activity">
    <reaction evidence="7">
        <text>L-aspartate + 2-oxoglutarate = oxaloacetate + L-glutamate</text>
        <dbReference type="Rhea" id="RHEA:21824"/>
        <dbReference type="ChEBI" id="CHEBI:16452"/>
        <dbReference type="ChEBI" id="CHEBI:16810"/>
        <dbReference type="ChEBI" id="CHEBI:29985"/>
        <dbReference type="ChEBI" id="CHEBI:29991"/>
        <dbReference type="EC" id="2.6.1.1"/>
    </reaction>
</comment>
<keyword evidence="6" id="KW-0663">Pyridoxal phosphate</keyword>
<comment type="subunit">
    <text evidence="3 7">Homodimer.</text>
</comment>
<accession>A0A1L9PU10</accession>
<dbReference type="Pfam" id="PF00155">
    <property type="entry name" value="Aminotran_1_2"/>
    <property type="match status" value="1"/>
</dbReference>
<evidence type="ECO:0000313" key="9">
    <source>
        <dbReference type="EMBL" id="OJJ05001.1"/>
    </source>
</evidence>
<dbReference type="FunFam" id="3.40.640.10:FF:000064">
    <property type="entry name" value="Aspartate aminotransferase"/>
    <property type="match status" value="1"/>
</dbReference>
<dbReference type="GO" id="GO:0030170">
    <property type="term" value="F:pyridoxal phosphate binding"/>
    <property type="evidence" value="ECO:0007669"/>
    <property type="project" value="InterPro"/>
</dbReference>
<comment type="miscellaneous">
    <text evidence="7">In eukaryotes there are cytoplasmic, mitochondrial and chloroplastic isozymes.</text>
</comment>
<protein>
    <recommendedName>
        <fullName evidence="7">Aspartate aminotransferase</fullName>
        <ecNumber evidence="7">2.6.1.1</ecNumber>
    </recommendedName>
</protein>
<evidence type="ECO:0000256" key="5">
    <source>
        <dbReference type="ARBA" id="ARBA00022679"/>
    </source>
</evidence>
<dbReference type="RefSeq" id="XP_040670763.1">
    <property type="nucleotide sequence ID" value="XM_040815010.1"/>
</dbReference>
<dbReference type="NCBIfam" id="NF006719">
    <property type="entry name" value="PRK09257.1"/>
    <property type="match status" value="1"/>
</dbReference>
<dbReference type="OrthoDB" id="6752799at2759"/>
<dbReference type="InterPro" id="IPR015422">
    <property type="entry name" value="PyrdxlP-dep_Trfase_small"/>
</dbReference>
<dbReference type="InterPro" id="IPR000796">
    <property type="entry name" value="Asp_trans"/>
</dbReference>
<dbReference type="InterPro" id="IPR004838">
    <property type="entry name" value="NHTrfase_class1_PyrdxlP-BS"/>
</dbReference>
<dbReference type="GO" id="GO:0004069">
    <property type="term" value="F:L-aspartate:2-oxoglutarate aminotransferase activity"/>
    <property type="evidence" value="ECO:0007669"/>
    <property type="project" value="UniProtKB-EC"/>
</dbReference>
<reference evidence="10" key="1">
    <citation type="journal article" date="2017" name="Genome Biol.">
        <title>Comparative genomics reveals high biological diversity and specific adaptations in the industrially and medically important fungal genus Aspergillus.</title>
        <authorList>
            <person name="de Vries R.P."/>
            <person name="Riley R."/>
            <person name="Wiebenga A."/>
            <person name="Aguilar-Osorio G."/>
            <person name="Amillis S."/>
            <person name="Uchima C.A."/>
            <person name="Anderluh G."/>
            <person name="Asadollahi M."/>
            <person name="Askin M."/>
            <person name="Barry K."/>
            <person name="Battaglia E."/>
            <person name="Bayram O."/>
            <person name="Benocci T."/>
            <person name="Braus-Stromeyer S.A."/>
            <person name="Caldana C."/>
            <person name="Canovas D."/>
            <person name="Cerqueira G.C."/>
            <person name="Chen F."/>
            <person name="Chen W."/>
            <person name="Choi C."/>
            <person name="Clum A."/>
            <person name="Dos Santos R.A."/>
            <person name="Damasio A.R."/>
            <person name="Diallinas G."/>
            <person name="Emri T."/>
            <person name="Fekete E."/>
            <person name="Flipphi M."/>
            <person name="Freyberg S."/>
            <person name="Gallo A."/>
            <person name="Gournas C."/>
            <person name="Habgood R."/>
            <person name="Hainaut M."/>
            <person name="Harispe M.L."/>
            <person name="Henrissat B."/>
            <person name="Hilden K.S."/>
            <person name="Hope R."/>
            <person name="Hossain A."/>
            <person name="Karabika E."/>
            <person name="Karaffa L."/>
            <person name="Karanyi Z."/>
            <person name="Krasevec N."/>
            <person name="Kuo A."/>
            <person name="Kusch H."/>
            <person name="LaButti K."/>
            <person name="Lagendijk E.L."/>
            <person name="Lapidus A."/>
            <person name="Levasseur A."/>
            <person name="Lindquist E."/>
            <person name="Lipzen A."/>
            <person name="Logrieco A.F."/>
            <person name="MacCabe A."/>
            <person name="Maekelae M.R."/>
            <person name="Malavazi I."/>
            <person name="Melin P."/>
            <person name="Meyer V."/>
            <person name="Mielnichuk N."/>
            <person name="Miskei M."/>
            <person name="Molnar A.P."/>
            <person name="Mule G."/>
            <person name="Ngan C.Y."/>
            <person name="Orejas M."/>
            <person name="Orosz E."/>
            <person name="Ouedraogo J.P."/>
            <person name="Overkamp K.M."/>
            <person name="Park H.-S."/>
            <person name="Perrone G."/>
            <person name="Piumi F."/>
            <person name="Punt P.J."/>
            <person name="Ram A.F."/>
            <person name="Ramon A."/>
            <person name="Rauscher S."/>
            <person name="Record E."/>
            <person name="Riano-Pachon D.M."/>
            <person name="Robert V."/>
            <person name="Roehrig J."/>
            <person name="Ruller R."/>
            <person name="Salamov A."/>
            <person name="Salih N.S."/>
            <person name="Samson R.A."/>
            <person name="Sandor E."/>
            <person name="Sanguinetti M."/>
            <person name="Schuetze T."/>
            <person name="Sepcic K."/>
            <person name="Shelest E."/>
            <person name="Sherlock G."/>
            <person name="Sophianopoulou V."/>
            <person name="Squina F.M."/>
            <person name="Sun H."/>
            <person name="Susca A."/>
            <person name="Todd R.B."/>
            <person name="Tsang A."/>
            <person name="Unkles S.E."/>
            <person name="van de Wiele N."/>
            <person name="van Rossen-Uffink D."/>
            <person name="Oliveira J.V."/>
            <person name="Vesth T.C."/>
            <person name="Visser J."/>
            <person name="Yu J.-H."/>
            <person name="Zhou M."/>
            <person name="Andersen M.R."/>
            <person name="Archer D.B."/>
            <person name="Baker S.E."/>
            <person name="Benoit I."/>
            <person name="Brakhage A.A."/>
            <person name="Braus G.H."/>
            <person name="Fischer R."/>
            <person name="Frisvad J.C."/>
            <person name="Goldman G.H."/>
            <person name="Houbraken J."/>
            <person name="Oakley B."/>
            <person name="Pocsi I."/>
            <person name="Scazzocchio C."/>
            <person name="Seiboth B."/>
            <person name="vanKuyk P.A."/>
            <person name="Wortman J."/>
            <person name="Dyer P.S."/>
            <person name="Grigoriev I.V."/>
        </authorList>
    </citation>
    <scope>NUCLEOTIDE SEQUENCE [LARGE SCALE GENOMIC DNA]</scope>
    <source>
        <strain evidence="10">CBS 583.65</strain>
    </source>
</reference>
<dbReference type="PROSITE" id="PS00105">
    <property type="entry name" value="AA_TRANSFER_CLASS_1"/>
    <property type="match status" value="1"/>
</dbReference>
<evidence type="ECO:0000256" key="3">
    <source>
        <dbReference type="ARBA" id="ARBA00011738"/>
    </source>
</evidence>
<evidence type="ECO:0000313" key="10">
    <source>
        <dbReference type="Proteomes" id="UP000184073"/>
    </source>
</evidence>
<keyword evidence="4 7" id="KW-0032">Aminotransferase</keyword>
<keyword evidence="10" id="KW-1185">Reference proteome</keyword>
<dbReference type="SUPFAM" id="SSF53383">
    <property type="entry name" value="PLP-dependent transferases"/>
    <property type="match status" value="1"/>
</dbReference>
<evidence type="ECO:0000256" key="2">
    <source>
        <dbReference type="ARBA" id="ARBA00007441"/>
    </source>
</evidence>
<dbReference type="PRINTS" id="PR00799">
    <property type="entry name" value="TRANSAMINASE"/>
</dbReference>
<gene>
    <name evidence="9" type="ORF">ASPVEDRAFT_55048</name>
</gene>
<dbReference type="GO" id="GO:0005829">
    <property type="term" value="C:cytosol"/>
    <property type="evidence" value="ECO:0007669"/>
    <property type="project" value="TreeGrafter"/>
</dbReference>
<evidence type="ECO:0000256" key="6">
    <source>
        <dbReference type="ARBA" id="ARBA00022898"/>
    </source>
</evidence>
<organism evidence="9 10">
    <name type="scientific">Aspergillus versicolor CBS 583.65</name>
    <dbReference type="NCBI Taxonomy" id="1036611"/>
    <lineage>
        <taxon>Eukaryota</taxon>
        <taxon>Fungi</taxon>
        <taxon>Dikarya</taxon>
        <taxon>Ascomycota</taxon>
        <taxon>Pezizomycotina</taxon>
        <taxon>Eurotiomycetes</taxon>
        <taxon>Eurotiomycetidae</taxon>
        <taxon>Eurotiales</taxon>
        <taxon>Aspergillaceae</taxon>
        <taxon>Aspergillus</taxon>
        <taxon>Aspergillus subgen. Nidulantes</taxon>
    </lineage>
</organism>
<dbReference type="GO" id="GO:0006532">
    <property type="term" value="P:aspartate biosynthetic process"/>
    <property type="evidence" value="ECO:0007669"/>
    <property type="project" value="TreeGrafter"/>
</dbReference>
<dbReference type="EC" id="2.6.1.1" evidence="7"/>
<dbReference type="Gene3D" id="3.90.1150.10">
    <property type="entry name" value="Aspartate Aminotransferase, domain 1"/>
    <property type="match status" value="1"/>
</dbReference>
<dbReference type="PANTHER" id="PTHR11879">
    <property type="entry name" value="ASPARTATE AMINOTRANSFERASE"/>
    <property type="match status" value="1"/>
</dbReference>
<keyword evidence="5 7" id="KW-0808">Transferase</keyword>
<evidence type="ECO:0000259" key="8">
    <source>
        <dbReference type="Pfam" id="PF00155"/>
    </source>
</evidence>
<dbReference type="Proteomes" id="UP000184073">
    <property type="component" value="Unassembled WGS sequence"/>
</dbReference>
<name>A0A1L9PU10_ASPVE</name>
<dbReference type="InterPro" id="IPR015424">
    <property type="entry name" value="PyrdxlP-dep_Trfase"/>
</dbReference>
<dbReference type="Gene3D" id="3.40.640.10">
    <property type="entry name" value="Type I PLP-dependent aspartate aminotransferase-like (Major domain)"/>
    <property type="match status" value="1"/>
</dbReference>
<dbReference type="CDD" id="cd00609">
    <property type="entry name" value="AAT_like"/>
    <property type="match status" value="1"/>
</dbReference>
<dbReference type="EMBL" id="KV878132">
    <property type="protein sequence ID" value="OJJ05001.1"/>
    <property type="molecule type" value="Genomic_DNA"/>
</dbReference>
<dbReference type="PANTHER" id="PTHR11879:SF55">
    <property type="entry name" value="GLUTAMATE OXALOACETATE TRANSAMINASE 1, ISOFORM B"/>
    <property type="match status" value="1"/>
</dbReference>
<dbReference type="InterPro" id="IPR004839">
    <property type="entry name" value="Aminotransferase_I/II_large"/>
</dbReference>